<keyword evidence="3" id="KW-1003">Cell membrane</keyword>
<keyword evidence="4 7" id="KW-0812">Transmembrane</keyword>
<dbReference type="Proteomes" id="UP001250538">
    <property type="component" value="Unassembled WGS sequence"/>
</dbReference>
<dbReference type="PANTHER" id="PTHR30489">
    <property type="entry name" value="LIPOPROTEIN-RELEASING SYSTEM TRANSMEMBRANE PROTEIN LOLE"/>
    <property type="match status" value="1"/>
</dbReference>
<sequence length="419" mass="47304">MKIFLISIKNIFVTQWRTLILGSFIFFISFLMVFFQSFVSTMKANMEGHLINSLTGEIQFRSSQSEEGDMATTNKNWGEINYLNGDQVALLEKYLDSQTERLSYVKRVRENAMLTHDKWKVPAMIIGLDTTATNYQQSYKLIDGRYLAPNKTHEIMLTESQAEQFKVKVGDDISVLAQTKDGHPIKLDLKVVGVGSLELNSAVAQFDYAYVDLQSAQELMGLKAGEVTDFIIYTKDRTTIEQTLDAINSDLSTSGFPLDKIKISTWETMGGTILGGVDLYVMTFYSFLFILMLISCLLIINLVNMMSLERYQDIGTLRAIGFSRFRIIQIFMGEILIIVTCFALIGTIAGSALVLYFSKVGMNTGPVLGKLLGEHFFMKFEFSQIIPQFIIIFFFALISSLYPTYKAASLKPVETLKEI</sequence>
<keyword evidence="5 7" id="KW-1133">Transmembrane helix</keyword>
<proteinExistence type="inferred from homology"/>
<keyword evidence="6 7" id="KW-0472">Membrane</keyword>
<gene>
    <name evidence="9" type="ORF">RQP50_14090</name>
</gene>
<protein>
    <submittedName>
        <fullName evidence="9">FtsX-like permease family protein</fullName>
    </submittedName>
</protein>
<evidence type="ECO:0000256" key="4">
    <source>
        <dbReference type="ARBA" id="ARBA00022692"/>
    </source>
</evidence>
<feature type="transmembrane region" description="Helical" evidence="7">
    <location>
        <begin position="335"/>
        <end position="357"/>
    </location>
</feature>
<comment type="subcellular location">
    <subcellularLocation>
        <location evidence="1">Cell membrane</location>
        <topology evidence="1">Multi-pass membrane protein</topology>
    </subcellularLocation>
</comment>
<dbReference type="AlphaFoldDB" id="A0AAJ2K044"/>
<feature type="transmembrane region" description="Helical" evidence="7">
    <location>
        <begin position="279"/>
        <end position="303"/>
    </location>
</feature>
<accession>A0AAJ2K044</accession>
<name>A0AAJ2K044_9BACL</name>
<evidence type="ECO:0000256" key="6">
    <source>
        <dbReference type="ARBA" id="ARBA00023136"/>
    </source>
</evidence>
<evidence type="ECO:0000313" key="10">
    <source>
        <dbReference type="Proteomes" id="UP001250538"/>
    </source>
</evidence>
<dbReference type="InterPro" id="IPR003838">
    <property type="entry name" value="ABC3_permease_C"/>
</dbReference>
<dbReference type="EMBL" id="JAVYAA010000003">
    <property type="protein sequence ID" value="MDT8977363.1"/>
    <property type="molecule type" value="Genomic_DNA"/>
</dbReference>
<evidence type="ECO:0000256" key="1">
    <source>
        <dbReference type="ARBA" id="ARBA00004651"/>
    </source>
</evidence>
<evidence type="ECO:0000256" key="7">
    <source>
        <dbReference type="SAM" id="Phobius"/>
    </source>
</evidence>
<reference evidence="10" key="1">
    <citation type="submission" date="2023-09" db="EMBL/GenBank/DDBJ databases">
        <title>Paenibacillus sp. chi10 Genome sequencing and assembly.</title>
        <authorList>
            <person name="Kim I."/>
        </authorList>
    </citation>
    <scope>NUCLEOTIDE SEQUENCE [LARGE SCALE GENOMIC DNA]</scope>
    <source>
        <strain evidence="10">chi10</strain>
    </source>
</reference>
<evidence type="ECO:0000256" key="3">
    <source>
        <dbReference type="ARBA" id="ARBA00022475"/>
    </source>
</evidence>
<dbReference type="RefSeq" id="WP_072728412.1">
    <property type="nucleotide sequence ID" value="NZ_JAVYAA010000003.1"/>
</dbReference>
<evidence type="ECO:0000313" key="9">
    <source>
        <dbReference type="EMBL" id="MDT8977363.1"/>
    </source>
</evidence>
<comment type="caution">
    <text evidence="9">The sequence shown here is derived from an EMBL/GenBank/DDBJ whole genome shotgun (WGS) entry which is preliminary data.</text>
</comment>
<feature type="transmembrane region" description="Helical" evidence="7">
    <location>
        <begin position="385"/>
        <end position="402"/>
    </location>
</feature>
<dbReference type="GO" id="GO:0044874">
    <property type="term" value="P:lipoprotein localization to outer membrane"/>
    <property type="evidence" value="ECO:0007669"/>
    <property type="project" value="TreeGrafter"/>
</dbReference>
<dbReference type="Pfam" id="PF02687">
    <property type="entry name" value="FtsX"/>
    <property type="match status" value="1"/>
</dbReference>
<feature type="transmembrane region" description="Helical" evidence="7">
    <location>
        <begin position="20"/>
        <end position="39"/>
    </location>
</feature>
<dbReference type="PANTHER" id="PTHR30489:SF0">
    <property type="entry name" value="LIPOPROTEIN-RELEASING SYSTEM TRANSMEMBRANE PROTEIN LOLE"/>
    <property type="match status" value="1"/>
</dbReference>
<comment type="similarity">
    <text evidence="2">Belongs to the ABC-4 integral membrane protein family. LolC/E subfamily.</text>
</comment>
<evidence type="ECO:0000256" key="5">
    <source>
        <dbReference type="ARBA" id="ARBA00022989"/>
    </source>
</evidence>
<evidence type="ECO:0000259" key="8">
    <source>
        <dbReference type="Pfam" id="PF02687"/>
    </source>
</evidence>
<dbReference type="InterPro" id="IPR051447">
    <property type="entry name" value="Lipoprotein-release_system"/>
</dbReference>
<keyword evidence="10" id="KW-1185">Reference proteome</keyword>
<organism evidence="9 10">
    <name type="scientific">Paenibacillus suaedae</name>
    <dbReference type="NCBI Taxonomy" id="3077233"/>
    <lineage>
        <taxon>Bacteria</taxon>
        <taxon>Bacillati</taxon>
        <taxon>Bacillota</taxon>
        <taxon>Bacilli</taxon>
        <taxon>Bacillales</taxon>
        <taxon>Paenibacillaceae</taxon>
        <taxon>Paenibacillus</taxon>
    </lineage>
</organism>
<evidence type="ECO:0000256" key="2">
    <source>
        <dbReference type="ARBA" id="ARBA00005236"/>
    </source>
</evidence>
<feature type="domain" description="ABC3 transporter permease C-terminal" evidence="8">
    <location>
        <begin position="286"/>
        <end position="412"/>
    </location>
</feature>
<dbReference type="GO" id="GO:0098797">
    <property type="term" value="C:plasma membrane protein complex"/>
    <property type="evidence" value="ECO:0007669"/>
    <property type="project" value="TreeGrafter"/>
</dbReference>